<keyword evidence="2" id="KW-1185">Reference proteome</keyword>
<dbReference type="EMBL" id="JAUSUG010000004">
    <property type="protein sequence ID" value="MDQ0254117.1"/>
    <property type="molecule type" value="Genomic_DNA"/>
</dbReference>
<proteinExistence type="predicted"/>
<evidence type="ECO:0000313" key="2">
    <source>
        <dbReference type="Proteomes" id="UP001230005"/>
    </source>
</evidence>
<reference evidence="1 2" key="1">
    <citation type="submission" date="2023-07" db="EMBL/GenBank/DDBJ databases">
        <title>Genomic Encyclopedia of Type Strains, Phase IV (KMG-IV): sequencing the most valuable type-strain genomes for metagenomic binning, comparative biology and taxonomic classification.</title>
        <authorList>
            <person name="Goeker M."/>
        </authorList>
    </citation>
    <scope>NUCLEOTIDE SEQUENCE [LARGE SCALE GENOMIC DNA]</scope>
    <source>
        <strain evidence="1 2">DSM 9768</strain>
    </source>
</reference>
<comment type="caution">
    <text evidence="1">The sequence shown here is derived from an EMBL/GenBank/DDBJ whole genome shotgun (WGS) entry which is preliminary data.</text>
</comment>
<organism evidence="1 2">
    <name type="scientific">Evansella vedderi</name>
    <dbReference type="NCBI Taxonomy" id="38282"/>
    <lineage>
        <taxon>Bacteria</taxon>
        <taxon>Bacillati</taxon>
        <taxon>Bacillota</taxon>
        <taxon>Bacilli</taxon>
        <taxon>Bacillales</taxon>
        <taxon>Bacillaceae</taxon>
        <taxon>Evansella</taxon>
    </lineage>
</organism>
<name>A0ABT9ZSB9_9BACI</name>
<accession>A0ABT9ZSB9</accession>
<evidence type="ECO:0000313" key="1">
    <source>
        <dbReference type="EMBL" id="MDQ0254117.1"/>
    </source>
</evidence>
<gene>
    <name evidence="1" type="ORF">J2S74_001490</name>
</gene>
<protein>
    <submittedName>
        <fullName evidence="1">Uncharacterized protein</fullName>
    </submittedName>
</protein>
<dbReference type="Proteomes" id="UP001230005">
    <property type="component" value="Unassembled WGS sequence"/>
</dbReference>
<sequence length="45" mass="5127">MLNMFIAPFTSILAEAGVVLKQITDRFCHTDDKNTKMSISRLLKK</sequence>